<dbReference type="EMBL" id="VIIS01001901">
    <property type="protein sequence ID" value="KAF0291183.1"/>
    <property type="molecule type" value="Genomic_DNA"/>
</dbReference>
<organism evidence="2 3">
    <name type="scientific">Amphibalanus amphitrite</name>
    <name type="common">Striped barnacle</name>
    <name type="synonym">Balanus amphitrite</name>
    <dbReference type="NCBI Taxonomy" id="1232801"/>
    <lineage>
        <taxon>Eukaryota</taxon>
        <taxon>Metazoa</taxon>
        <taxon>Ecdysozoa</taxon>
        <taxon>Arthropoda</taxon>
        <taxon>Crustacea</taxon>
        <taxon>Multicrustacea</taxon>
        <taxon>Cirripedia</taxon>
        <taxon>Thoracica</taxon>
        <taxon>Thoracicalcarea</taxon>
        <taxon>Balanomorpha</taxon>
        <taxon>Balanoidea</taxon>
        <taxon>Balanidae</taxon>
        <taxon>Amphibalaninae</taxon>
        <taxon>Amphibalanus</taxon>
    </lineage>
</organism>
<gene>
    <name evidence="1" type="ORF">FJT64_010658</name>
    <name evidence="2" type="ORF">FJT64_022725</name>
</gene>
<dbReference type="EMBL" id="VIIS01000732">
    <property type="protein sequence ID" value="KAF0305693.1"/>
    <property type="molecule type" value="Genomic_DNA"/>
</dbReference>
<reference evidence="2 3" key="1">
    <citation type="submission" date="2019-07" db="EMBL/GenBank/DDBJ databases">
        <title>Draft genome assembly of a fouling barnacle, Amphibalanus amphitrite (Darwin, 1854): The first reference genome for Thecostraca.</title>
        <authorList>
            <person name="Kim W."/>
        </authorList>
    </citation>
    <scope>NUCLEOTIDE SEQUENCE [LARGE SCALE GENOMIC DNA]</scope>
    <source>
        <strain evidence="2">SNU_AA5</strain>
        <tissue evidence="2">Soma without cirri and trophi</tissue>
    </source>
</reference>
<comment type="caution">
    <text evidence="2">The sequence shown here is derived from an EMBL/GenBank/DDBJ whole genome shotgun (WGS) entry which is preliminary data.</text>
</comment>
<proteinExistence type="predicted"/>
<sequence>MFSDVDDPRQRPARDITTALMRRWRLRSMVASGLGYPDLGFEALELTSLRLPLAQTYSALEVSVPDTYW</sequence>
<name>A0A6A4WI02_AMPAM</name>
<evidence type="ECO:0000313" key="2">
    <source>
        <dbReference type="EMBL" id="KAF0305693.1"/>
    </source>
</evidence>
<evidence type="ECO:0000313" key="1">
    <source>
        <dbReference type="EMBL" id="KAF0291183.1"/>
    </source>
</evidence>
<evidence type="ECO:0000313" key="3">
    <source>
        <dbReference type="Proteomes" id="UP000440578"/>
    </source>
</evidence>
<dbReference type="AlphaFoldDB" id="A0A6A4WI02"/>
<accession>A0A6A4WI02</accession>
<protein>
    <submittedName>
        <fullName evidence="2">Uncharacterized protein</fullName>
    </submittedName>
</protein>
<keyword evidence="3" id="KW-1185">Reference proteome</keyword>
<dbReference type="Proteomes" id="UP000440578">
    <property type="component" value="Unassembled WGS sequence"/>
</dbReference>